<dbReference type="PROSITE" id="PS50802">
    <property type="entry name" value="OTU"/>
    <property type="match status" value="1"/>
</dbReference>
<feature type="domain" description="OTU" evidence="1">
    <location>
        <begin position="156"/>
        <end position="274"/>
    </location>
</feature>
<dbReference type="OrthoDB" id="409956at2759"/>
<organism evidence="2 3">
    <name type="scientific">Streblomastix strix</name>
    <dbReference type="NCBI Taxonomy" id="222440"/>
    <lineage>
        <taxon>Eukaryota</taxon>
        <taxon>Metamonada</taxon>
        <taxon>Preaxostyla</taxon>
        <taxon>Oxymonadida</taxon>
        <taxon>Streblomastigidae</taxon>
        <taxon>Streblomastix</taxon>
    </lineage>
</organism>
<name>A0A5J4UGV7_9EUKA</name>
<evidence type="ECO:0000313" key="3">
    <source>
        <dbReference type="Proteomes" id="UP000324800"/>
    </source>
</evidence>
<dbReference type="CDD" id="cd22758">
    <property type="entry name" value="OTU_232R-like"/>
    <property type="match status" value="1"/>
</dbReference>
<comment type="caution">
    <text evidence="2">The sequence shown here is derived from an EMBL/GenBank/DDBJ whole genome shotgun (WGS) entry which is preliminary data.</text>
</comment>
<sequence>MVSGQISPSKIDVSDMFDQAKCMLQEYCKDVAITLQFLLVIRRFSEDVAHPSDAYDYDQDNQTKHVAASTQLMIRKIYFIRKGEQPKDMRQISPYQLLAPFTGSNERNATSSGSKIRIVQRSGTIQRDAISTCSYRKIRSTISFKKMQEELFNYDRVLLCNRGDGNCIYRSIDHQHHGTNKMHGTIRQAAVKEFIENRLMYDDDFNQETLEQYARKQSQDGEYAEARIYLHTCYALNINLRVHLGAGKEEIADIESDQWAEIAYVNRNHYVIVI</sequence>
<gene>
    <name evidence="2" type="ORF">EZS28_034437</name>
</gene>
<evidence type="ECO:0000259" key="1">
    <source>
        <dbReference type="PROSITE" id="PS50802"/>
    </source>
</evidence>
<proteinExistence type="predicted"/>
<dbReference type="Proteomes" id="UP000324800">
    <property type="component" value="Unassembled WGS sequence"/>
</dbReference>
<dbReference type="EMBL" id="SNRW01015789">
    <property type="protein sequence ID" value="KAA6370036.1"/>
    <property type="molecule type" value="Genomic_DNA"/>
</dbReference>
<accession>A0A5J4UGV7</accession>
<dbReference type="InterPro" id="IPR003323">
    <property type="entry name" value="OTU_dom"/>
</dbReference>
<evidence type="ECO:0000313" key="2">
    <source>
        <dbReference type="EMBL" id="KAA6370036.1"/>
    </source>
</evidence>
<protein>
    <recommendedName>
        <fullName evidence="1">OTU domain-containing protein</fullName>
    </recommendedName>
</protein>
<dbReference type="Pfam" id="PF02338">
    <property type="entry name" value="OTU"/>
    <property type="match status" value="1"/>
</dbReference>
<dbReference type="Gene3D" id="3.90.70.80">
    <property type="match status" value="1"/>
</dbReference>
<dbReference type="AlphaFoldDB" id="A0A5J4UGV7"/>
<reference evidence="2 3" key="1">
    <citation type="submission" date="2019-03" db="EMBL/GenBank/DDBJ databases">
        <title>Single cell metagenomics reveals metabolic interactions within the superorganism composed of flagellate Streblomastix strix and complex community of Bacteroidetes bacteria on its surface.</title>
        <authorList>
            <person name="Treitli S.C."/>
            <person name="Kolisko M."/>
            <person name="Husnik F."/>
            <person name="Keeling P."/>
            <person name="Hampl V."/>
        </authorList>
    </citation>
    <scope>NUCLEOTIDE SEQUENCE [LARGE SCALE GENOMIC DNA]</scope>
    <source>
        <strain evidence="2">ST1C</strain>
    </source>
</reference>